<protein>
    <submittedName>
        <fullName evidence="1">Uncharacterized protein</fullName>
    </submittedName>
</protein>
<evidence type="ECO:0000313" key="2">
    <source>
        <dbReference type="Proteomes" id="UP000317977"/>
    </source>
</evidence>
<accession>A0A5C6FD19</accession>
<dbReference type="RefSeq" id="WP_146532386.1">
    <property type="nucleotide sequence ID" value="NZ_SJPX01000001.1"/>
</dbReference>
<dbReference type="Proteomes" id="UP000317977">
    <property type="component" value="Unassembled WGS sequence"/>
</dbReference>
<dbReference type="EMBL" id="SJPX01000001">
    <property type="protein sequence ID" value="TWU57491.1"/>
    <property type="molecule type" value="Genomic_DNA"/>
</dbReference>
<gene>
    <name evidence="1" type="ORF">Poly59_03980</name>
</gene>
<organism evidence="1 2">
    <name type="scientific">Rubripirellula reticaptiva</name>
    <dbReference type="NCBI Taxonomy" id="2528013"/>
    <lineage>
        <taxon>Bacteria</taxon>
        <taxon>Pseudomonadati</taxon>
        <taxon>Planctomycetota</taxon>
        <taxon>Planctomycetia</taxon>
        <taxon>Pirellulales</taxon>
        <taxon>Pirellulaceae</taxon>
        <taxon>Rubripirellula</taxon>
    </lineage>
</organism>
<dbReference type="AlphaFoldDB" id="A0A5C6FD19"/>
<proteinExistence type="predicted"/>
<evidence type="ECO:0000313" key="1">
    <source>
        <dbReference type="EMBL" id="TWU57491.1"/>
    </source>
</evidence>
<dbReference type="OrthoDB" id="9924038at2"/>
<name>A0A5C6FD19_9BACT</name>
<sequence>MINRTSTGLVLFASTLLVYTVGCCGQGCESEPQKSYGTLLKDAVAAEPRKVDASTTLDKVFADNKKRLEFRYTVTDAGKAAAVSNHGASFQKIVTSMTSSDPLAKEAAFRKVTIEHIFNDESGSLISSIVADDHSPQSGMPMAAEVLRNKVNTTGVQGNPFLK</sequence>
<reference evidence="1 2" key="1">
    <citation type="submission" date="2019-02" db="EMBL/GenBank/DDBJ databases">
        <title>Deep-cultivation of Planctomycetes and their phenomic and genomic characterization uncovers novel biology.</title>
        <authorList>
            <person name="Wiegand S."/>
            <person name="Jogler M."/>
            <person name="Boedeker C."/>
            <person name="Pinto D."/>
            <person name="Vollmers J."/>
            <person name="Rivas-Marin E."/>
            <person name="Kohn T."/>
            <person name="Peeters S.H."/>
            <person name="Heuer A."/>
            <person name="Rast P."/>
            <person name="Oberbeckmann S."/>
            <person name="Bunk B."/>
            <person name="Jeske O."/>
            <person name="Meyerdierks A."/>
            <person name="Storesund J.E."/>
            <person name="Kallscheuer N."/>
            <person name="Luecker S."/>
            <person name="Lage O.M."/>
            <person name="Pohl T."/>
            <person name="Merkel B.J."/>
            <person name="Hornburger P."/>
            <person name="Mueller R.-W."/>
            <person name="Bruemmer F."/>
            <person name="Labrenz M."/>
            <person name="Spormann A.M."/>
            <person name="Op Den Camp H."/>
            <person name="Overmann J."/>
            <person name="Amann R."/>
            <person name="Jetten M.S.M."/>
            <person name="Mascher T."/>
            <person name="Medema M.H."/>
            <person name="Devos D.P."/>
            <person name="Kaster A.-K."/>
            <person name="Ovreas L."/>
            <person name="Rohde M."/>
            <person name="Galperin M.Y."/>
            <person name="Jogler C."/>
        </authorList>
    </citation>
    <scope>NUCLEOTIDE SEQUENCE [LARGE SCALE GENOMIC DNA]</scope>
    <source>
        <strain evidence="1 2">Poly59</strain>
    </source>
</reference>
<keyword evidence="2" id="KW-1185">Reference proteome</keyword>
<comment type="caution">
    <text evidence="1">The sequence shown here is derived from an EMBL/GenBank/DDBJ whole genome shotgun (WGS) entry which is preliminary data.</text>
</comment>